<organism evidence="2 3">
    <name type="scientific">Paraburkholderia graminis</name>
    <dbReference type="NCBI Taxonomy" id="60548"/>
    <lineage>
        <taxon>Bacteria</taxon>
        <taxon>Pseudomonadati</taxon>
        <taxon>Pseudomonadota</taxon>
        <taxon>Betaproteobacteria</taxon>
        <taxon>Burkholderiales</taxon>
        <taxon>Burkholderiaceae</taxon>
        <taxon>Paraburkholderia</taxon>
    </lineage>
</organism>
<keyword evidence="1" id="KW-1133">Transmembrane helix</keyword>
<dbReference type="Proteomes" id="UP001245184">
    <property type="component" value="Unassembled WGS sequence"/>
</dbReference>
<name>A0ABD5CRZ4_9BURK</name>
<evidence type="ECO:0000313" key="2">
    <source>
        <dbReference type="EMBL" id="MDR6207924.1"/>
    </source>
</evidence>
<protein>
    <submittedName>
        <fullName evidence="2">Uncharacterized protein</fullName>
    </submittedName>
</protein>
<comment type="caution">
    <text evidence="2">The sequence shown here is derived from an EMBL/GenBank/DDBJ whole genome shotgun (WGS) entry which is preliminary data.</text>
</comment>
<dbReference type="AlphaFoldDB" id="A0ABD5CRZ4"/>
<keyword evidence="1" id="KW-0812">Transmembrane</keyword>
<sequence length="35" mass="3716">MSATSVLISMAPMWGILLVASCSAAYLVFGRKVIK</sequence>
<reference evidence="2 3" key="1">
    <citation type="submission" date="2023-08" db="EMBL/GenBank/DDBJ databases">
        <title>Genome sequencing of plant associated microbes to promote plant fitness in Sorghum bicolor and Oryza sativa.</title>
        <authorList>
            <person name="Coleman-Derr D."/>
        </authorList>
    </citation>
    <scope>NUCLEOTIDE SEQUENCE [LARGE SCALE GENOMIC DNA]</scope>
    <source>
        <strain evidence="2 3">SLBN-33</strain>
    </source>
</reference>
<dbReference type="EMBL" id="JAVIZN010000002">
    <property type="protein sequence ID" value="MDR6207924.1"/>
    <property type="molecule type" value="Genomic_DNA"/>
</dbReference>
<gene>
    <name evidence="2" type="ORF">QF025_006644</name>
</gene>
<proteinExistence type="predicted"/>
<evidence type="ECO:0000313" key="3">
    <source>
        <dbReference type="Proteomes" id="UP001245184"/>
    </source>
</evidence>
<evidence type="ECO:0000256" key="1">
    <source>
        <dbReference type="SAM" id="Phobius"/>
    </source>
</evidence>
<keyword evidence="1" id="KW-0472">Membrane</keyword>
<feature type="transmembrane region" description="Helical" evidence="1">
    <location>
        <begin position="6"/>
        <end position="29"/>
    </location>
</feature>
<accession>A0ABD5CRZ4</accession>